<comment type="caution">
    <text evidence="1">The sequence shown here is derived from an EMBL/GenBank/DDBJ whole genome shotgun (WGS) entry which is preliminary data.</text>
</comment>
<dbReference type="Proteomes" id="UP000037035">
    <property type="component" value="Unassembled WGS sequence"/>
</dbReference>
<dbReference type="AlphaFoldDB" id="A0A0L6UJ28"/>
<sequence length="135" mass="15314">MKGNRKAHGIVFQSHKLDQYIHPAFRKGTGLSLPENPKFNEASNLVVQSECLKKLGKAVQLNFLLSLQLEPTNPLALQMPLHQAEKIIIPIGLELGWPSWIDWDQLRLNNLGQKKGQSVLHEMGTFDLEQPGYHR</sequence>
<evidence type="ECO:0000313" key="1">
    <source>
        <dbReference type="EMBL" id="KNZ48287.1"/>
    </source>
</evidence>
<gene>
    <name evidence="1" type="ORF">VP01_5775g3</name>
</gene>
<proteinExistence type="predicted"/>
<dbReference type="VEuPathDB" id="FungiDB:VP01_5775g3"/>
<name>A0A0L6UJ28_9BASI</name>
<organism evidence="1 2">
    <name type="scientific">Puccinia sorghi</name>
    <dbReference type="NCBI Taxonomy" id="27349"/>
    <lineage>
        <taxon>Eukaryota</taxon>
        <taxon>Fungi</taxon>
        <taxon>Dikarya</taxon>
        <taxon>Basidiomycota</taxon>
        <taxon>Pucciniomycotina</taxon>
        <taxon>Pucciniomycetes</taxon>
        <taxon>Pucciniales</taxon>
        <taxon>Pucciniaceae</taxon>
        <taxon>Puccinia</taxon>
    </lineage>
</organism>
<keyword evidence="2" id="KW-1185">Reference proteome</keyword>
<protein>
    <submittedName>
        <fullName evidence="1">Uncharacterized protein</fullName>
    </submittedName>
</protein>
<evidence type="ECO:0000313" key="2">
    <source>
        <dbReference type="Proteomes" id="UP000037035"/>
    </source>
</evidence>
<reference evidence="1 2" key="1">
    <citation type="submission" date="2015-08" db="EMBL/GenBank/DDBJ databases">
        <title>Next Generation Sequencing and Analysis of the Genome of Puccinia sorghi L Schw, the Causal Agent of Maize Common Rust.</title>
        <authorList>
            <person name="Rochi L."/>
            <person name="Burguener G."/>
            <person name="Darino M."/>
            <person name="Turjanski A."/>
            <person name="Kreff E."/>
            <person name="Dieguez M.J."/>
            <person name="Sacco F."/>
        </authorList>
    </citation>
    <scope>NUCLEOTIDE SEQUENCE [LARGE SCALE GENOMIC DNA]</scope>
    <source>
        <strain evidence="1 2">RO10H11247</strain>
    </source>
</reference>
<accession>A0A0L6UJ28</accession>
<dbReference type="EMBL" id="LAVV01011024">
    <property type="protein sequence ID" value="KNZ48287.1"/>
    <property type="molecule type" value="Genomic_DNA"/>
</dbReference>
<dbReference type="OrthoDB" id="128308at2759"/>